<name>A0A7S1BXJ3_9STRA</name>
<feature type="compositionally biased region" description="Polar residues" evidence="1">
    <location>
        <begin position="14"/>
        <end position="26"/>
    </location>
</feature>
<proteinExistence type="predicted"/>
<gene>
    <name evidence="2" type="ORF">CHYS00102_LOCUS26395</name>
</gene>
<dbReference type="EMBL" id="HBFR01036185">
    <property type="protein sequence ID" value="CAD8899179.1"/>
    <property type="molecule type" value="Transcribed_RNA"/>
</dbReference>
<dbReference type="AlphaFoldDB" id="A0A7S1BXJ3"/>
<organism evidence="2">
    <name type="scientific">Corethron hystrix</name>
    <dbReference type="NCBI Taxonomy" id="216773"/>
    <lineage>
        <taxon>Eukaryota</taxon>
        <taxon>Sar</taxon>
        <taxon>Stramenopiles</taxon>
        <taxon>Ochrophyta</taxon>
        <taxon>Bacillariophyta</taxon>
        <taxon>Coscinodiscophyceae</taxon>
        <taxon>Corethrophycidae</taxon>
        <taxon>Corethrales</taxon>
        <taxon>Corethraceae</taxon>
        <taxon>Corethron</taxon>
    </lineage>
</organism>
<evidence type="ECO:0000256" key="1">
    <source>
        <dbReference type="SAM" id="MobiDB-lite"/>
    </source>
</evidence>
<sequence>MQPPTPLLSRRDAISTSSPNLASKSDSNTHDISGEDTVSEIVSVVHSPLFDHEKREGDESVYTSVHPEYNSTGNMKKTPPMLTLSSRGDDHKLLSHKISQIRAREGAMQPLTQLLSRREARHILTQEKIEQEHRGLWMEERTKELQNCVPVIGNIRNLSDSVRENSFCDPSLLDQTTLGCSIISSLRQDHGNEAELISQREGAEHVQPKPCKTNFETNDVSGSLLYYFSSYWCCAIFSTHETETASKKYPTLPQTDNMGNLQSKSCGSLPGDKPIHLPQRCFIGEEKIFLEKYPMSAKRDFPESFQSTNSRSKSLSEKYPMLAKRNISRSKSLCEDKPIHRPPRDFIREPVLSASFKNPTKSRLDVIRSRMELENQIRVESSRIETTKKLEKMGKFQISEGRKKNMRKKDDRQLVYSCSPNRREIRTHSSLLSNFFV</sequence>
<reference evidence="2" key="1">
    <citation type="submission" date="2021-01" db="EMBL/GenBank/DDBJ databases">
        <authorList>
            <person name="Corre E."/>
            <person name="Pelletier E."/>
            <person name="Niang G."/>
            <person name="Scheremetjew M."/>
            <person name="Finn R."/>
            <person name="Kale V."/>
            <person name="Holt S."/>
            <person name="Cochrane G."/>
            <person name="Meng A."/>
            <person name="Brown T."/>
            <person name="Cohen L."/>
        </authorList>
    </citation>
    <scope>NUCLEOTIDE SEQUENCE</scope>
    <source>
        <strain evidence="2">308</strain>
    </source>
</reference>
<evidence type="ECO:0000313" key="2">
    <source>
        <dbReference type="EMBL" id="CAD8899179.1"/>
    </source>
</evidence>
<feature type="region of interest" description="Disordered" evidence="1">
    <location>
        <begin position="1"/>
        <end position="33"/>
    </location>
</feature>
<accession>A0A7S1BXJ3</accession>
<feature type="region of interest" description="Disordered" evidence="1">
    <location>
        <begin position="52"/>
        <end position="79"/>
    </location>
</feature>
<protein>
    <submittedName>
        <fullName evidence="2">Uncharacterized protein</fullName>
    </submittedName>
</protein>